<proteinExistence type="predicted"/>
<feature type="non-terminal residue" evidence="1">
    <location>
        <position position="217"/>
    </location>
</feature>
<protein>
    <submittedName>
        <fullName evidence="1">Uncharacterized protein</fullName>
    </submittedName>
</protein>
<dbReference type="EMBL" id="KL142411">
    <property type="protein sequence ID" value="KDR67902.1"/>
    <property type="molecule type" value="Genomic_DNA"/>
</dbReference>
<dbReference type="AlphaFoldDB" id="A0A067SD56"/>
<sequence>MLLWLKGALSPQEIRDKIMDPTSEFQKKIVEYLESVHIGEFMTGTQEEVGHKIKLEKTQNKDYQDPTQTLPDPPPSICKNKACDNESCSECKNLETWWHKFRNITDDLIFRSNVHTCRDRPGCINKHGNCKARFPRELFEQSEVDPKTGALNIKKGEAWINTLTPLVTYLLRCNSDVTSLLSGTAIKAIVAYISDYVTKPGLKTYSIFDTIKSVFNR</sequence>
<gene>
    <name evidence="1" type="ORF">GALMADRAFT_49412</name>
</gene>
<keyword evidence="2" id="KW-1185">Reference proteome</keyword>
<dbReference type="Proteomes" id="UP000027222">
    <property type="component" value="Unassembled WGS sequence"/>
</dbReference>
<accession>A0A067SD56</accession>
<organism evidence="1 2">
    <name type="scientific">Galerina marginata (strain CBS 339.88)</name>
    <dbReference type="NCBI Taxonomy" id="685588"/>
    <lineage>
        <taxon>Eukaryota</taxon>
        <taxon>Fungi</taxon>
        <taxon>Dikarya</taxon>
        <taxon>Basidiomycota</taxon>
        <taxon>Agaricomycotina</taxon>
        <taxon>Agaricomycetes</taxon>
        <taxon>Agaricomycetidae</taxon>
        <taxon>Agaricales</taxon>
        <taxon>Agaricineae</taxon>
        <taxon>Strophariaceae</taxon>
        <taxon>Galerina</taxon>
    </lineage>
</organism>
<dbReference type="HOGENOM" id="CLU_034012_0_0_1"/>
<dbReference type="STRING" id="685588.A0A067SD56"/>
<name>A0A067SD56_GALM3</name>
<reference evidence="2" key="1">
    <citation type="journal article" date="2014" name="Proc. Natl. Acad. Sci. U.S.A.">
        <title>Extensive sampling of basidiomycete genomes demonstrates inadequacy of the white-rot/brown-rot paradigm for wood decay fungi.</title>
        <authorList>
            <person name="Riley R."/>
            <person name="Salamov A.A."/>
            <person name="Brown D.W."/>
            <person name="Nagy L.G."/>
            <person name="Floudas D."/>
            <person name="Held B.W."/>
            <person name="Levasseur A."/>
            <person name="Lombard V."/>
            <person name="Morin E."/>
            <person name="Otillar R."/>
            <person name="Lindquist E.A."/>
            <person name="Sun H."/>
            <person name="LaButti K.M."/>
            <person name="Schmutz J."/>
            <person name="Jabbour D."/>
            <person name="Luo H."/>
            <person name="Baker S.E."/>
            <person name="Pisabarro A.G."/>
            <person name="Walton J.D."/>
            <person name="Blanchette R.A."/>
            <person name="Henrissat B."/>
            <person name="Martin F."/>
            <person name="Cullen D."/>
            <person name="Hibbett D.S."/>
            <person name="Grigoriev I.V."/>
        </authorList>
    </citation>
    <scope>NUCLEOTIDE SEQUENCE [LARGE SCALE GENOMIC DNA]</scope>
    <source>
        <strain evidence="2">CBS 339.88</strain>
    </source>
</reference>
<dbReference type="OrthoDB" id="3229882at2759"/>
<evidence type="ECO:0000313" key="2">
    <source>
        <dbReference type="Proteomes" id="UP000027222"/>
    </source>
</evidence>
<evidence type="ECO:0000313" key="1">
    <source>
        <dbReference type="EMBL" id="KDR67902.1"/>
    </source>
</evidence>